<evidence type="ECO:0000256" key="5">
    <source>
        <dbReference type="ARBA" id="ARBA00022840"/>
    </source>
</evidence>
<dbReference type="GO" id="GO:0140359">
    <property type="term" value="F:ABC-type transporter activity"/>
    <property type="evidence" value="ECO:0007669"/>
    <property type="project" value="UniProtKB-ARBA"/>
</dbReference>
<dbReference type="Proteomes" id="UP000316801">
    <property type="component" value="Unassembled WGS sequence"/>
</dbReference>
<sequence>MINDRHPKRSDHAIIDGGRPVPPHALTIDEASLSFGRFQALKSVSFAAEQGQLVTLLGPSGCGKTTLLKAIAGFLALDSGRIEIGGHDMTGIPPERRDTAMCFQSYALFPHLSVSDNIGFGLRQQRIGEAEIRSRVGTVAEQVSLVAQLAKLPGQLSGGQQQRVALARAMAVRPGIMLFDEPLSNLDAKLRDQVRMEIRALQRQHGFTAVYVTHDQSEALAMSDLVVVMRAGEIEQMGRPEDIYRQPKNRFVADFIGTANIMPVRVIGHDAASGLHHIESPLGRLTVRSEIAPVAKTIFACWRPEDAVLVAAGDETGPNRATLRVLSRTFLGSLCDLIVVTEGENPVSFRIQMHGFTPIAEGERITLSLKPEAIRFLGEAAE</sequence>
<evidence type="ECO:0000313" key="7">
    <source>
        <dbReference type="EMBL" id="TRL38708.1"/>
    </source>
</evidence>
<evidence type="ECO:0000256" key="4">
    <source>
        <dbReference type="ARBA" id="ARBA00022741"/>
    </source>
</evidence>
<proteinExistence type="inferred from homology"/>
<dbReference type="SMART" id="SM00382">
    <property type="entry name" value="AAA"/>
    <property type="match status" value="1"/>
</dbReference>
<dbReference type="PANTHER" id="PTHR42781">
    <property type="entry name" value="SPERMIDINE/PUTRESCINE IMPORT ATP-BINDING PROTEIN POTA"/>
    <property type="match status" value="1"/>
</dbReference>
<organism evidence="7 8">
    <name type="scientific">Rhizobium straminoryzae</name>
    <dbReference type="NCBI Taxonomy" id="1387186"/>
    <lineage>
        <taxon>Bacteria</taxon>
        <taxon>Pseudomonadati</taxon>
        <taxon>Pseudomonadota</taxon>
        <taxon>Alphaproteobacteria</taxon>
        <taxon>Hyphomicrobiales</taxon>
        <taxon>Rhizobiaceae</taxon>
        <taxon>Rhizobium/Agrobacterium group</taxon>
        <taxon>Rhizobium</taxon>
    </lineage>
</organism>
<dbReference type="GO" id="GO:0043190">
    <property type="term" value="C:ATP-binding cassette (ABC) transporter complex"/>
    <property type="evidence" value="ECO:0007669"/>
    <property type="project" value="InterPro"/>
</dbReference>
<dbReference type="InterPro" id="IPR013611">
    <property type="entry name" value="Transp-assoc_OB_typ2"/>
</dbReference>
<dbReference type="InterPro" id="IPR017871">
    <property type="entry name" value="ABC_transporter-like_CS"/>
</dbReference>
<feature type="domain" description="ABC transporter" evidence="6">
    <location>
        <begin position="26"/>
        <end position="256"/>
    </location>
</feature>
<evidence type="ECO:0000256" key="3">
    <source>
        <dbReference type="ARBA" id="ARBA00022448"/>
    </source>
</evidence>
<comment type="caution">
    <text evidence="7">The sequence shown here is derived from an EMBL/GenBank/DDBJ whole genome shotgun (WGS) entry which is preliminary data.</text>
</comment>
<reference evidence="7 8" key="1">
    <citation type="submission" date="2019-07" db="EMBL/GenBank/DDBJ databases">
        <title>Ln-dependent methylotrophs.</title>
        <authorList>
            <person name="Tani A."/>
        </authorList>
    </citation>
    <scope>NUCLEOTIDE SEQUENCE [LARGE SCALE GENOMIC DNA]</scope>
    <source>
        <strain evidence="7 8">SM12</strain>
    </source>
</reference>
<evidence type="ECO:0000256" key="2">
    <source>
        <dbReference type="ARBA" id="ARBA00005417"/>
    </source>
</evidence>
<dbReference type="Pfam" id="PF00005">
    <property type="entry name" value="ABC_tran"/>
    <property type="match status" value="1"/>
</dbReference>
<keyword evidence="4" id="KW-0547">Nucleotide-binding</keyword>
<evidence type="ECO:0000313" key="8">
    <source>
        <dbReference type="Proteomes" id="UP000316801"/>
    </source>
</evidence>
<dbReference type="PROSITE" id="PS00211">
    <property type="entry name" value="ABC_TRANSPORTER_1"/>
    <property type="match status" value="1"/>
</dbReference>
<name>A0A549TA02_9HYPH</name>
<keyword evidence="3" id="KW-0813">Transport</keyword>
<dbReference type="InterPro" id="IPR008995">
    <property type="entry name" value="Mo/tungstate-bd_C_term_dom"/>
</dbReference>
<dbReference type="FunFam" id="3.40.50.300:FF:000042">
    <property type="entry name" value="Maltose/maltodextrin ABC transporter, ATP-binding protein"/>
    <property type="match status" value="1"/>
</dbReference>
<evidence type="ECO:0000256" key="1">
    <source>
        <dbReference type="ARBA" id="ARBA00004417"/>
    </source>
</evidence>
<dbReference type="EMBL" id="VJMG01000029">
    <property type="protein sequence ID" value="TRL38708.1"/>
    <property type="molecule type" value="Genomic_DNA"/>
</dbReference>
<dbReference type="InterPro" id="IPR050093">
    <property type="entry name" value="ABC_SmlMolc_Importer"/>
</dbReference>
<dbReference type="GO" id="GO:0005524">
    <property type="term" value="F:ATP binding"/>
    <property type="evidence" value="ECO:0007669"/>
    <property type="project" value="UniProtKB-KW"/>
</dbReference>
<accession>A0A549TA02</accession>
<dbReference type="InterPro" id="IPR003593">
    <property type="entry name" value="AAA+_ATPase"/>
</dbReference>
<keyword evidence="5 7" id="KW-0067">ATP-binding</keyword>
<keyword evidence="8" id="KW-1185">Reference proteome</keyword>
<comment type="subcellular location">
    <subcellularLocation>
        <location evidence="1">Cell inner membrane</location>
        <topology evidence="1">Peripheral membrane protein</topology>
    </subcellularLocation>
</comment>
<dbReference type="GO" id="GO:0016887">
    <property type="term" value="F:ATP hydrolysis activity"/>
    <property type="evidence" value="ECO:0007669"/>
    <property type="project" value="InterPro"/>
</dbReference>
<dbReference type="InterPro" id="IPR027417">
    <property type="entry name" value="P-loop_NTPase"/>
</dbReference>
<evidence type="ECO:0000259" key="6">
    <source>
        <dbReference type="PROSITE" id="PS50893"/>
    </source>
</evidence>
<dbReference type="Gene3D" id="2.40.50.100">
    <property type="match status" value="1"/>
</dbReference>
<dbReference type="AlphaFoldDB" id="A0A549TA02"/>
<dbReference type="PANTHER" id="PTHR42781:SF4">
    <property type="entry name" value="SPERMIDINE_PUTRESCINE IMPORT ATP-BINDING PROTEIN POTA"/>
    <property type="match status" value="1"/>
</dbReference>
<gene>
    <name evidence="7" type="ORF">FNA46_12045</name>
</gene>
<comment type="similarity">
    <text evidence="2">Belongs to the ABC transporter superfamily.</text>
</comment>
<dbReference type="Gene3D" id="3.40.50.300">
    <property type="entry name" value="P-loop containing nucleotide triphosphate hydrolases"/>
    <property type="match status" value="1"/>
</dbReference>
<dbReference type="InterPro" id="IPR003439">
    <property type="entry name" value="ABC_transporter-like_ATP-bd"/>
</dbReference>
<dbReference type="Pfam" id="PF08402">
    <property type="entry name" value="TOBE_2"/>
    <property type="match status" value="1"/>
</dbReference>
<dbReference type="PROSITE" id="PS50893">
    <property type="entry name" value="ABC_TRANSPORTER_2"/>
    <property type="match status" value="1"/>
</dbReference>
<dbReference type="SUPFAM" id="SSF52540">
    <property type="entry name" value="P-loop containing nucleoside triphosphate hydrolases"/>
    <property type="match status" value="1"/>
</dbReference>
<dbReference type="SUPFAM" id="SSF50331">
    <property type="entry name" value="MOP-like"/>
    <property type="match status" value="1"/>
</dbReference>
<protein>
    <submittedName>
        <fullName evidence="7">ABC transporter ATP-binding protein</fullName>
    </submittedName>
</protein>